<dbReference type="OrthoDB" id="564699at2"/>
<evidence type="ECO:0000313" key="1">
    <source>
        <dbReference type="EMBL" id="KAA2226736.1"/>
    </source>
</evidence>
<dbReference type="Proteomes" id="UP000325296">
    <property type="component" value="Unassembled WGS sequence"/>
</dbReference>
<reference evidence="1 4" key="2">
    <citation type="submission" date="2019-09" db="EMBL/GenBank/DDBJ databases">
        <title>Draft genome sequence of Pseudomonas brenneri CCUG 51514(T).</title>
        <authorList>
            <person name="Tunovic T."/>
            <person name="Pineiro-Iglesias B."/>
            <person name="Unosson C."/>
            <person name="Inganas E."/>
            <person name="Ohlen M."/>
            <person name="Cardew S."/>
            <person name="Jensie-Markopoulos S."/>
            <person name="Salva-Serra F."/>
            <person name="Jaen-Luchoro D."/>
            <person name="Svensson-Stadler L."/>
            <person name="Chun J."/>
            <person name="Moore E."/>
        </authorList>
    </citation>
    <scope>NUCLEOTIDE SEQUENCE [LARGE SCALE GENOMIC DNA]</scope>
    <source>
        <strain evidence="1 4">CCUG 51514</strain>
    </source>
</reference>
<organism evidence="1 4">
    <name type="scientific">Pseudomonas brenneri</name>
    <dbReference type="NCBI Taxonomy" id="129817"/>
    <lineage>
        <taxon>Bacteria</taxon>
        <taxon>Pseudomonadati</taxon>
        <taxon>Pseudomonadota</taxon>
        <taxon>Gammaproteobacteria</taxon>
        <taxon>Pseudomonadales</taxon>
        <taxon>Pseudomonadaceae</taxon>
        <taxon>Pseudomonas</taxon>
    </lineage>
</organism>
<dbReference type="EMBL" id="LT629800">
    <property type="protein sequence ID" value="SDU90827.1"/>
    <property type="molecule type" value="Genomic_DNA"/>
</dbReference>
<proteinExistence type="predicted"/>
<reference evidence="2 3" key="1">
    <citation type="submission" date="2016-10" db="EMBL/GenBank/DDBJ databases">
        <authorList>
            <person name="Varghese N."/>
            <person name="Submissions S."/>
        </authorList>
    </citation>
    <scope>NUCLEOTIDE SEQUENCE [LARGE SCALE GENOMIC DNA]</scope>
    <source>
        <strain evidence="2 3">BS2771</strain>
    </source>
</reference>
<evidence type="ECO:0000313" key="4">
    <source>
        <dbReference type="Proteomes" id="UP000325296"/>
    </source>
</evidence>
<evidence type="ECO:0000313" key="3">
    <source>
        <dbReference type="Proteomes" id="UP000199620"/>
    </source>
</evidence>
<evidence type="ECO:0000313" key="2">
    <source>
        <dbReference type="EMBL" id="SDU90827.1"/>
    </source>
</evidence>
<accession>A0A5B2UIP4</accession>
<protein>
    <submittedName>
        <fullName evidence="1">Uncharacterized protein</fullName>
    </submittedName>
</protein>
<keyword evidence="3" id="KW-1185">Reference proteome</keyword>
<dbReference type="Proteomes" id="UP000199620">
    <property type="component" value="Chromosome I"/>
</dbReference>
<name>A0A5B2UIP4_9PSED</name>
<sequence length="531" mass="56765">MNYFYRQGRISLTKDSRVATGTGTAWLGNAALGDMMVLDAGVVYGITSTELDDHLTLDVPATAHVVNAPYLIVRFATAANVRDLMEKINEFLRDRQVSLAEFTDWMAGTPTGGPSKDGRYPLTDRFGTTIYARCPALLDAHAQAMQTSVDDIGKRMASLEANPSGYILPAASADTRGGIRIGKGLMLDDQDKVSVDSSQGGIGTTRNYTDTAVTGLVAKESITTLVQPTGPTSRVVIGERSEMQYDSGQNITSGGYLVAGQDVMSTQGGSTIDKLVGRMVQTNLTNKRVKAGLGVESVLSYVGATTTVESFAGFYWANLRGVPNIDRVTLLAAFANHDTESIIQSMGPFLNADMVELSPSAHPGLVPGRYYSSPYEFVGSDWIDPGVIYFVPIHLPHRATLKQLGLNVVNAGAGTVRIGVYAAINGQPTRLALDSGNIDVSTVGVKEAAISKRLDSGFYFLCVTTSVRIAISHHSGLTPQKVANLGQTVAVPTSMEATAYIDGAPYGPYPEAGRVVKYSTKNSEPHLWYRV</sequence>
<dbReference type="AlphaFoldDB" id="A0A5B2UIP4"/>
<dbReference type="RefSeq" id="WP_090290953.1">
    <property type="nucleotide sequence ID" value="NZ_BMNU01000015.1"/>
</dbReference>
<dbReference type="EMBL" id="VUOL01000019">
    <property type="protein sequence ID" value="KAA2226736.1"/>
    <property type="molecule type" value="Genomic_DNA"/>
</dbReference>
<gene>
    <name evidence="1" type="ORF">F1720_25000</name>
    <name evidence="2" type="ORF">SAMN04490181_1367</name>
</gene>